<evidence type="ECO:0000313" key="4">
    <source>
        <dbReference type="Proteomes" id="UP000600918"/>
    </source>
</evidence>
<feature type="region of interest" description="Disordered" evidence="1">
    <location>
        <begin position="38"/>
        <end position="92"/>
    </location>
</feature>
<dbReference type="AlphaFoldDB" id="A0A834NRH6"/>
<keyword evidence="4" id="KW-1185">Reference proteome</keyword>
<feature type="signal peptide" evidence="2">
    <location>
        <begin position="1"/>
        <end position="22"/>
    </location>
</feature>
<dbReference type="Proteomes" id="UP000600918">
    <property type="component" value="Unassembled WGS sequence"/>
</dbReference>
<feature type="compositionally biased region" description="Basic and acidic residues" evidence="1">
    <location>
        <begin position="65"/>
        <end position="79"/>
    </location>
</feature>
<accession>A0A834NRH6</accession>
<evidence type="ECO:0000256" key="1">
    <source>
        <dbReference type="SAM" id="MobiDB-lite"/>
    </source>
</evidence>
<evidence type="ECO:0000256" key="2">
    <source>
        <dbReference type="SAM" id="SignalP"/>
    </source>
</evidence>
<comment type="caution">
    <text evidence="3">The sequence shown here is derived from an EMBL/GenBank/DDBJ whole genome shotgun (WGS) entry which is preliminary data.</text>
</comment>
<evidence type="ECO:0000313" key="3">
    <source>
        <dbReference type="EMBL" id="KAF7416695.1"/>
    </source>
</evidence>
<keyword evidence="2" id="KW-0732">Signal</keyword>
<dbReference type="EMBL" id="JACSDY010000010">
    <property type="protein sequence ID" value="KAF7416695.1"/>
    <property type="molecule type" value="Genomic_DNA"/>
</dbReference>
<reference evidence="3" key="1">
    <citation type="journal article" date="2020" name="G3 (Bethesda)">
        <title>High-Quality Assemblies for Three Invasive Social Wasps from the &lt;i&gt;Vespula&lt;/i&gt; Genus.</title>
        <authorList>
            <person name="Harrop T.W.R."/>
            <person name="Guhlin J."/>
            <person name="McLaughlin G.M."/>
            <person name="Permina E."/>
            <person name="Stockwell P."/>
            <person name="Gilligan J."/>
            <person name="Le Lec M.F."/>
            <person name="Gruber M.A.M."/>
            <person name="Quinn O."/>
            <person name="Lovegrove M."/>
            <person name="Duncan E.J."/>
            <person name="Remnant E.J."/>
            <person name="Van Eeckhoven J."/>
            <person name="Graham B."/>
            <person name="Knapp R.A."/>
            <person name="Langford K.W."/>
            <person name="Kronenberg Z."/>
            <person name="Press M.O."/>
            <person name="Eacker S.M."/>
            <person name="Wilson-Rankin E.E."/>
            <person name="Purcell J."/>
            <person name="Lester P.J."/>
            <person name="Dearden P.K."/>
        </authorList>
    </citation>
    <scope>NUCLEOTIDE SEQUENCE</scope>
    <source>
        <strain evidence="3">Volc-1</strain>
    </source>
</reference>
<proteinExistence type="predicted"/>
<organism evidence="3 4">
    <name type="scientific">Vespula pensylvanica</name>
    <name type="common">Western yellow jacket</name>
    <name type="synonym">Wasp</name>
    <dbReference type="NCBI Taxonomy" id="30213"/>
    <lineage>
        <taxon>Eukaryota</taxon>
        <taxon>Metazoa</taxon>
        <taxon>Ecdysozoa</taxon>
        <taxon>Arthropoda</taxon>
        <taxon>Hexapoda</taxon>
        <taxon>Insecta</taxon>
        <taxon>Pterygota</taxon>
        <taxon>Neoptera</taxon>
        <taxon>Endopterygota</taxon>
        <taxon>Hymenoptera</taxon>
        <taxon>Apocrita</taxon>
        <taxon>Aculeata</taxon>
        <taxon>Vespoidea</taxon>
        <taxon>Vespidae</taxon>
        <taxon>Vespinae</taxon>
        <taxon>Vespula</taxon>
    </lineage>
</organism>
<name>A0A834NRH6_VESPE</name>
<sequence>MVFDASTIRLVILLGVTLYLHAGDYSTVIPSIFAKNVEKNDTNPNQGPIGPPIKGSKEILTIDSTTKKESEKDNGKDHTTSQNDDNNQDGLPAKTYLRIDVFRSPGSTERDGTFAVDFDPVKII</sequence>
<protein>
    <submittedName>
        <fullName evidence="3">Uncharacterized protein</fullName>
    </submittedName>
</protein>
<feature type="compositionally biased region" description="Polar residues" evidence="1">
    <location>
        <begin position="80"/>
        <end position="89"/>
    </location>
</feature>
<feature type="chain" id="PRO_5032510660" evidence="2">
    <location>
        <begin position="23"/>
        <end position="124"/>
    </location>
</feature>
<gene>
    <name evidence="3" type="ORF">H0235_011226</name>
</gene>